<feature type="compositionally biased region" description="Polar residues" evidence="1">
    <location>
        <begin position="504"/>
        <end position="514"/>
    </location>
</feature>
<keyword evidence="3" id="KW-1185">Reference proteome</keyword>
<organism evidence="2 3">
    <name type="scientific">Orchesella cincta</name>
    <name type="common">Springtail</name>
    <name type="synonym">Podura cincta</name>
    <dbReference type="NCBI Taxonomy" id="48709"/>
    <lineage>
        <taxon>Eukaryota</taxon>
        <taxon>Metazoa</taxon>
        <taxon>Ecdysozoa</taxon>
        <taxon>Arthropoda</taxon>
        <taxon>Hexapoda</taxon>
        <taxon>Collembola</taxon>
        <taxon>Entomobryomorpha</taxon>
        <taxon>Entomobryoidea</taxon>
        <taxon>Orchesellidae</taxon>
        <taxon>Orchesellinae</taxon>
        <taxon>Orchesella</taxon>
    </lineage>
</organism>
<evidence type="ECO:0000256" key="1">
    <source>
        <dbReference type="SAM" id="MobiDB-lite"/>
    </source>
</evidence>
<dbReference type="EMBL" id="LJIJ01000411">
    <property type="protein sequence ID" value="ODM97778.1"/>
    <property type="molecule type" value="Genomic_DNA"/>
</dbReference>
<sequence length="514" mass="58292">MLSQDIYDSWNAKTVADLQSLLDNIKGPQIPANVHSTIFKKQVLQKIDKRRTEDAQKRHRSALVNSVDEVAGCFTCCKRKQSDGDRLWRRFECKSITVFENICCASTRCFTTLIPSVKALIQKLSYWESVKPGTDGLSVIGGYIWILSFAFQHLIDSPNQGSFMMLTNIKDIKEKYQELGQAGELFIELAEAFHQHTHHMRADALQILKRLTKRWSFSEENNPLKVRPEGLRAIPRPRKRLGLGLDSPIDGDDDDDVFSVKWSPLTVVIKAAPDKSQKPFSRLHPQDRVTVFLKFLQCTLDKVEMIAEDLTVTSNQIGVISVEGDKKMHGREITTAMLAFSKGNNVPKSLKNADRKRVVLMLNEFWYSLDVLNENVYILVRLVQETRDIIRTCYVYTDIFYKWHMPNYDSFIPGSRVGHGGSKPSSFQAKEILNKLGGPPHKKLSETTSIMALMDFSSSIYQGVVQEIPAQCEGMTLRLRTNEIDPTDEPSGLVSGMVDRRKSTTSVRKQSVKA</sequence>
<name>A0A1D2MXS9_ORCCI</name>
<dbReference type="Proteomes" id="UP000094527">
    <property type="component" value="Unassembled WGS sequence"/>
</dbReference>
<evidence type="ECO:0000313" key="2">
    <source>
        <dbReference type="EMBL" id="ODM97778.1"/>
    </source>
</evidence>
<proteinExistence type="predicted"/>
<dbReference type="OrthoDB" id="10631164at2759"/>
<reference evidence="2 3" key="1">
    <citation type="journal article" date="2016" name="Genome Biol. Evol.">
        <title>Gene Family Evolution Reflects Adaptation to Soil Environmental Stressors in the Genome of the Collembolan Orchesella cincta.</title>
        <authorList>
            <person name="Faddeeva-Vakhrusheva A."/>
            <person name="Derks M.F."/>
            <person name="Anvar S.Y."/>
            <person name="Agamennone V."/>
            <person name="Suring W."/>
            <person name="Smit S."/>
            <person name="van Straalen N.M."/>
            <person name="Roelofs D."/>
        </authorList>
    </citation>
    <scope>NUCLEOTIDE SEQUENCE [LARGE SCALE GENOMIC DNA]</scope>
    <source>
        <tissue evidence="2">Mixed pool</tissue>
    </source>
</reference>
<protein>
    <submittedName>
        <fullName evidence="2">Uncharacterized protein</fullName>
    </submittedName>
</protein>
<feature type="region of interest" description="Disordered" evidence="1">
    <location>
        <begin position="483"/>
        <end position="514"/>
    </location>
</feature>
<gene>
    <name evidence="2" type="ORF">Ocin01_08904</name>
</gene>
<comment type="caution">
    <text evidence="2">The sequence shown here is derived from an EMBL/GenBank/DDBJ whole genome shotgun (WGS) entry which is preliminary data.</text>
</comment>
<dbReference type="AlphaFoldDB" id="A0A1D2MXS9"/>
<accession>A0A1D2MXS9</accession>
<evidence type="ECO:0000313" key="3">
    <source>
        <dbReference type="Proteomes" id="UP000094527"/>
    </source>
</evidence>